<dbReference type="GeneID" id="115634209"/>
<dbReference type="GO" id="GO:0006281">
    <property type="term" value="P:DNA repair"/>
    <property type="evidence" value="ECO:0007669"/>
    <property type="project" value="UniProtKB-ARBA"/>
</dbReference>
<name>A0A6J2UGR0_DROLE</name>
<dbReference type="PANTHER" id="PTHR39953">
    <property type="entry name" value="RE54151P"/>
    <property type="match status" value="1"/>
</dbReference>
<dbReference type="InterPro" id="IPR011335">
    <property type="entry name" value="Restrct_endonuc-II-like"/>
</dbReference>
<evidence type="ECO:0000259" key="1">
    <source>
        <dbReference type="Pfam" id="PF09588"/>
    </source>
</evidence>
<accession>A0A6J2UGR0</accession>
<dbReference type="PANTHER" id="PTHR39953:SF1">
    <property type="entry name" value="RE54151P"/>
    <property type="match status" value="1"/>
</dbReference>
<dbReference type="InterPro" id="IPR011604">
    <property type="entry name" value="PDDEXK-like_dom_sf"/>
</dbReference>
<proteinExistence type="predicted"/>
<reference evidence="3" key="1">
    <citation type="submission" date="2025-08" db="UniProtKB">
        <authorList>
            <consortium name="RefSeq"/>
        </authorList>
    </citation>
    <scope>IDENTIFICATION</scope>
    <source>
        <strain evidence="3">11010-0011.00</strain>
        <tissue evidence="3">Whole body</tissue>
    </source>
</reference>
<dbReference type="Proteomes" id="UP000504634">
    <property type="component" value="Unplaced"/>
</dbReference>
<keyword evidence="2" id="KW-1185">Reference proteome</keyword>
<dbReference type="InterPro" id="IPR019080">
    <property type="entry name" value="YqaJ_viral_recombinase"/>
</dbReference>
<feature type="domain" description="YqaJ viral recombinase" evidence="1">
    <location>
        <begin position="327"/>
        <end position="389"/>
    </location>
</feature>
<evidence type="ECO:0000313" key="3">
    <source>
        <dbReference type="RefSeq" id="XP_030387661.1"/>
    </source>
</evidence>
<gene>
    <name evidence="3" type="primary">LOC115634209</name>
</gene>
<protein>
    <submittedName>
        <fullName evidence="3">Uncharacterized protein LOC115634209</fullName>
    </submittedName>
</protein>
<dbReference type="Gene3D" id="3.90.320.10">
    <property type="match status" value="1"/>
</dbReference>
<dbReference type="Pfam" id="PF09588">
    <property type="entry name" value="YqaJ"/>
    <property type="match status" value="1"/>
</dbReference>
<dbReference type="RefSeq" id="XP_030387661.1">
    <property type="nucleotide sequence ID" value="XM_030531801.1"/>
</dbReference>
<organism evidence="2 3">
    <name type="scientific">Drosophila lebanonensis</name>
    <name type="common">Fruit fly</name>
    <name type="synonym">Scaptodrosophila lebanonensis</name>
    <dbReference type="NCBI Taxonomy" id="7225"/>
    <lineage>
        <taxon>Eukaryota</taxon>
        <taxon>Metazoa</taxon>
        <taxon>Ecdysozoa</taxon>
        <taxon>Arthropoda</taxon>
        <taxon>Hexapoda</taxon>
        <taxon>Insecta</taxon>
        <taxon>Pterygota</taxon>
        <taxon>Neoptera</taxon>
        <taxon>Endopterygota</taxon>
        <taxon>Diptera</taxon>
        <taxon>Brachycera</taxon>
        <taxon>Muscomorpha</taxon>
        <taxon>Ephydroidea</taxon>
        <taxon>Drosophilidae</taxon>
        <taxon>Scaptodrosophila</taxon>
    </lineage>
</organism>
<sequence>MIIVPIDLEPGFRKADIHNIPAVSIEMVFNFATGRSKQLSANQNDLLVDYVQIRKQADSCELTALVFSASDFANTESHANIALKVMESSESIEDCRCSQCPNTATCKHIITFIFWLHYKTKDRHPTAFVDFWGQELEMLVYAEQSKPIRMRDLVPSDEARLEADLELDETSNIDGQAFLDAVLEDLDSTGARDSALYRQCVEAIDEFEPIFVHHVLLNNVEYNIVDLNSFVQHMETQAQNGLFDNINEVTKNMYKSQLWVEVQYMRIRCSLVHMIVSRKTPQEDEEIFNILFCKGRDQSTEERLQQKQHKRFILKQTEKLEKKEYFECGLLLHESYPYLCAAPDGITDDHIVEIKAPKTEEDFEKYLEARESIAPKYMAQIQIQMFLANVKKALYCVLSPTFDTNGALHYVWVQADPEFVSSLLSMAEDFWKDVVFPRLLNIYPQRLS</sequence>
<dbReference type="AlphaFoldDB" id="A0A6J2UGR0"/>
<dbReference type="SUPFAM" id="SSF52980">
    <property type="entry name" value="Restriction endonuclease-like"/>
    <property type="match status" value="1"/>
</dbReference>
<evidence type="ECO:0000313" key="2">
    <source>
        <dbReference type="Proteomes" id="UP000504634"/>
    </source>
</evidence>